<name>A0A839TFI5_9GAMM</name>
<organism evidence="2 3">
    <name type="scientific">Psychrobacter luti</name>
    <dbReference type="NCBI Taxonomy" id="198481"/>
    <lineage>
        <taxon>Bacteria</taxon>
        <taxon>Pseudomonadati</taxon>
        <taxon>Pseudomonadota</taxon>
        <taxon>Gammaproteobacteria</taxon>
        <taxon>Moraxellales</taxon>
        <taxon>Moraxellaceae</taxon>
        <taxon>Psychrobacter</taxon>
    </lineage>
</organism>
<evidence type="ECO:0000256" key="1">
    <source>
        <dbReference type="SAM" id="MobiDB-lite"/>
    </source>
</evidence>
<gene>
    <name evidence="2" type="ORF">FHS24_001295</name>
</gene>
<evidence type="ECO:0000313" key="3">
    <source>
        <dbReference type="Proteomes" id="UP000588111"/>
    </source>
</evidence>
<keyword evidence="3" id="KW-1185">Reference proteome</keyword>
<accession>A0A839TFI5</accession>
<feature type="compositionally biased region" description="Acidic residues" evidence="1">
    <location>
        <begin position="97"/>
        <end position="106"/>
    </location>
</feature>
<dbReference type="RefSeq" id="WP_227671670.1">
    <property type="nucleotide sequence ID" value="NZ_CAJHAH010000001.1"/>
</dbReference>
<sequence>MMENKMAIENKTYKNWLTVGLVAAALSVSACGKKDEAPMDVEPTADAQTAVEDEATGVATAGSNNDVAVASANDSAANTNESMVVGENDDVAVATADDAEVLDGTESEEHVSTY</sequence>
<dbReference type="AlphaFoldDB" id="A0A839TFI5"/>
<comment type="caution">
    <text evidence="2">The sequence shown here is derived from an EMBL/GenBank/DDBJ whole genome shotgun (WGS) entry which is preliminary data.</text>
</comment>
<dbReference type="PROSITE" id="PS51257">
    <property type="entry name" value="PROKAR_LIPOPROTEIN"/>
    <property type="match status" value="1"/>
</dbReference>
<protein>
    <recommendedName>
        <fullName evidence="4">Lipoprotein</fullName>
    </recommendedName>
</protein>
<evidence type="ECO:0000313" key="2">
    <source>
        <dbReference type="EMBL" id="MBB3106794.1"/>
    </source>
</evidence>
<evidence type="ECO:0008006" key="4">
    <source>
        <dbReference type="Google" id="ProtNLM"/>
    </source>
</evidence>
<dbReference type="Proteomes" id="UP000588111">
    <property type="component" value="Unassembled WGS sequence"/>
</dbReference>
<reference evidence="2 3" key="1">
    <citation type="submission" date="2020-08" db="EMBL/GenBank/DDBJ databases">
        <title>Genomic Encyclopedia of Type Strains, Phase III (KMG-III): the genomes of soil and plant-associated and newly described type strains.</title>
        <authorList>
            <person name="Whitman W."/>
        </authorList>
    </citation>
    <scope>NUCLEOTIDE SEQUENCE [LARGE SCALE GENOMIC DNA]</scope>
    <source>
        <strain evidence="2 3">CECT 5885</strain>
    </source>
</reference>
<proteinExistence type="predicted"/>
<feature type="region of interest" description="Disordered" evidence="1">
    <location>
        <begin position="73"/>
        <end position="114"/>
    </location>
</feature>
<dbReference type="EMBL" id="JACHXL010000002">
    <property type="protein sequence ID" value="MBB3106794.1"/>
    <property type="molecule type" value="Genomic_DNA"/>
</dbReference>